<evidence type="ECO:0000259" key="12">
    <source>
        <dbReference type="Pfam" id="PF01087"/>
    </source>
</evidence>
<evidence type="ECO:0000259" key="13">
    <source>
        <dbReference type="Pfam" id="PF02744"/>
    </source>
</evidence>
<dbReference type="EC" id="2.7.7.12" evidence="10"/>
<protein>
    <recommendedName>
        <fullName evidence="10">Galactose-1-phosphate uridylyltransferase</fullName>
        <shortName evidence="10">Gal-1-P uridylyltransferase</shortName>
        <ecNumber evidence="10">2.7.7.12</ecNumber>
    </recommendedName>
    <alternativeName>
        <fullName evidence="10">UDP-glucose--hexose-1-phosphate uridylyltransferase</fullName>
    </alternativeName>
</protein>
<keyword evidence="8 10" id="KW-0299">Galactose metabolism</keyword>
<evidence type="ECO:0000256" key="10">
    <source>
        <dbReference type="HAMAP-Rule" id="MF_00571"/>
    </source>
</evidence>
<keyword evidence="15" id="KW-1185">Reference proteome</keyword>
<evidence type="ECO:0000313" key="15">
    <source>
        <dbReference type="Proteomes" id="UP000029052"/>
    </source>
</evidence>
<dbReference type="UniPathway" id="UPA00214"/>
<name>A0A087BCB1_9BIFI</name>
<sequence length="522" mass="57501">MKHRNDHDHAAAVSRAIDALLDYAAQYLDLEPADRDYTCNMLLDLLGFNQYRIVPTTGTGTTEVRTADTGGMPDDLMAQTLQAVRDAGLCAGLDNAALADAIMNTLSARPSRIQRIFENLCQERGAATAMRWLYAYGLHNGYIHGRQLARNPRFEEDGLVITINTAKPEFKTMAAAAAGTSVQSGYPECTICHANEGFGGRDKRTLRIIPVTLGGEPWFWQFSPYGYFREHGICVNTRHTPMHVDRATFGRLCDFTDRFPSYFLGCNAALPRIGGSVLAHDHYQGGGEPMPMHRASAVRSRPAAQAPEVMVDIIDWPGTVIRLRSRSREALVEVADRIRVAWEHYDNAAYGIASHNGRGERQSAVSPTVVKTGAGGRGGEVREPAYELSLILRNNAVSREHPEGVFHAHEEFWPIKHEPIGLIEAQGLFVLPGRLTRQLAGVRRALCEGAALPEELREFTMIYDETQVRLGVAHGSHIPCDARAVDKALRGELASICRRILRNTAVFPNTHATQAFLAEAGV</sequence>
<gene>
    <name evidence="10" type="primary">galT</name>
    <name evidence="14" type="ORF">BMAGN_0527</name>
</gene>
<reference evidence="14 15" key="1">
    <citation type="submission" date="2014-03" db="EMBL/GenBank/DDBJ databases">
        <title>Genomics of Bifidobacteria.</title>
        <authorList>
            <person name="Ventura M."/>
            <person name="Milani C."/>
            <person name="Lugli G.A."/>
        </authorList>
    </citation>
    <scope>NUCLEOTIDE SEQUENCE [LARGE SCALE GENOMIC DNA]</scope>
    <source>
        <strain evidence="14 15">LMG 11591</strain>
    </source>
</reference>
<dbReference type="InterPro" id="IPR000766">
    <property type="entry name" value="GalP_uridyl_Trfase_II"/>
</dbReference>
<dbReference type="EMBL" id="JGZB01000003">
    <property type="protein sequence ID" value="KFI68661.1"/>
    <property type="molecule type" value="Genomic_DNA"/>
</dbReference>
<dbReference type="GO" id="GO:0008108">
    <property type="term" value="F:UDP-glucose:hexose-1-phosphate uridylyltransferase activity"/>
    <property type="evidence" value="ECO:0007669"/>
    <property type="project" value="UniProtKB-UniRule"/>
</dbReference>
<dbReference type="PANTHER" id="PTHR39191:SF1">
    <property type="entry name" value="DUF4922 DOMAIN-CONTAINING PROTEIN"/>
    <property type="match status" value="1"/>
</dbReference>
<comment type="subcellular location">
    <subcellularLocation>
        <location evidence="2 10">Cytoplasm</location>
    </subcellularLocation>
</comment>
<feature type="region of interest" description="Disordered" evidence="11">
    <location>
        <begin position="359"/>
        <end position="378"/>
    </location>
</feature>
<dbReference type="HAMAP" id="MF_00571">
    <property type="entry name" value="GalP_UDP_trans"/>
    <property type="match status" value="1"/>
</dbReference>
<comment type="caution">
    <text evidence="14">The sequence shown here is derived from an EMBL/GenBank/DDBJ whole genome shotgun (WGS) entry which is preliminary data.</text>
</comment>
<dbReference type="PANTHER" id="PTHR39191">
    <property type="entry name" value="GALACTOSE-1-PHOSPHATE URIDYLYLTRANSFERASE"/>
    <property type="match status" value="1"/>
</dbReference>
<evidence type="ECO:0000256" key="5">
    <source>
        <dbReference type="ARBA" id="ARBA00022490"/>
    </source>
</evidence>
<proteinExistence type="inferred from homology"/>
<keyword evidence="9 10" id="KW-0119">Carbohydrate metabolism</keyword>
<evidence type="ECO:0000256" key="9">
    <source>
        <dbReference type="ARBA" id="ARBA00023277"/>
    </source>
</evidence>
<dbReference type="GO" id="GO:0005737">
    <property type="term" value="C:cytoplasm"/>
    <property type="evidence" value="ECO:0007669"/>
    <property type="project" value="UniProtKB-SubCell"/>
</dbReference>
<keyword evidence="5 10" id="KW-0963">Cytoplasm</keyword>
<comment type="catalytic activity">
    <reaction evidence="1 10">
        <text>alpha-D-galactose 1-phosphate + UDP-alpha-D-glucose = alpha-D-glucose 1-phosphate + UDP-alpha-D-galactose</text>
        <dbReference type="Rhea" id="RHEA:13989"/>
        <dbReference type="ChEBI" id="CHEBI:58336"/>
        <dbReference type="ChEBI" id="CHEBI:58601"/>
        <dbReference type="ChEBI" id="CHEBI:58885"/>
        <dbReference type="ChEBI" id="CHEBI:66914"/>
        <dbReference type="EC" id="2.7.7.12"/>
    </reaction>
</comment>
<evidence type="ECO:0000256" key="7">
    <source>
        <dbReference type="ARBA" id="ARBA00022695"/>
    </source>
</evidence>
<dbReference type="Pfam" id="PF01087">
    <property type="entry name" value="GalP_UDP_transf"/>
    <property type="match status" value="1"/>
</dbReference>
<dbReference type="Pfam" id="PF02744">
    <property type="entry name" value="GalP_UDP_tr_C"/>
    <property type="match status" value="1"/>
</dbReference>
<evidence type="ECO:0000256" key="8">
    <source>
        <dbReference type="ARBA" id="ARBA00023144"/>
    </source>
</evidence>
<comment type="similarity">
    <text evidence="4 10">Belongs to the galactose-1-phosphate uridylyltransferase type 2 family.</text>
</comment>
<dbReference type="InterPro" id="IPR005850">
    <property type="entry name" value="GalP_Utransf_C"/>
</dbReference>
<dbReference type="GO" id="GO:0006012">
    <property type="term" value="P:galactose metabolic process"/>
    <property type="evidence" value="ECO:0007669"/>
    <property type="project" value="UniProtKB-UniRule"/>
</dbReference>
<keyword evidence="7 10" id="KW-0548">Nucleotidyltransferase</keyword>
<keyword evidence="6 10" id="KW-0808">Transferase</keyword>
<dbReference type="AlphaFoldDB" id="A0A087BCB1"/>
<dbReference type="RefSeq" id="WP_033510564.1">
    <property type="nucleotide sequence ID" value="NZ_JGZB01000003.1"/>
</dbReference>
<accession>A0A087BCB1</accession>
<evidence type="ECO:0000256" key="6">
    <source>
        <dbReference type="ARBA" id="ARBA00022679"/>
    </source>
</evidence>
<dbReference type="STRING" id="1692.BMAGN_0527"/>
<feature type="domain" description="Galactose-1-phosphate uridyl transferase C-terminal" evidence="13">
    <location>
        <begin position="257"/>
        <end position="451"/>
    </location>
</feature>
<evidence type="ECO:0000256" key="3">
    <source>
        <dbReference type="ARBA" id="ARBA00004947"/>
    </source>
</evidence>
<evidence type="ECO:0000256" key="11">
    <source>
        <dbReference type="SAM" id="MobiDB-lite"/>
    </source>
</evidence>
<dbReference type="InterPro" id="IPR005849">
    <property type="entry name" value="GalP_Utransf_N"/>
</dbReference>
<feature type="domain" description="Galactose-1-phosphate uridyl transferase N-terminal" evidence="12">
    <location>
        <begin position="95"/>
        <end position="241"/>
    </location>
</feature>
<comment type="pathway">
    <text evidence="3 10">Carbohydrate metabolism; galactose metabolism.</text>
</comment>
<evidence type="ECO:0000256" key="4">
    <source>
        <dbReference type="ARBA" id="ARBA00008706"/>
    </source>
</evidence>
<evidence type="ECO:0000256" key="1">
    <source>
        <dbReference type="ARBA" id="ARBA00001107"/>
    </source>
</evidence>
<evidence type="ECO:0000256" key="2">
    <source>
        <dbReference type="ARBA" id="ARBA00004496"/>
    </source>
</evidence>
<evidence type="ECO:0000313" key="14">
    <source>
        <dbReference type="EMBL" id="KFI68661.1"/>
    </source>
</evidence>
<dbReference type="Proteomes" id="UP000029052">
    <property type="component" value="Unassembled WGS sequence"/>
</dbReference>
<dbReference type="eggNOG" id="COG4468">
    <property type="taxonomic scope" value="Bacteria"/>
</dbReference>
<organism evidence="14 15">
    <name type="scientific">Bifidobacterium magnum</name>
    <dbReference type="NCBI Taxonomy" id="1692"/>
    <lineage>
        <taxon>Bacteria</taxon>
        <taxon>Bacillati</taxon>
        <taxon>Actinomycetota</taxon>
        <taxon>Actinomycetes</taxon>
        <taxon>Bifidobacteriales</taxon>
        <taxon>Bifidobacteriaceae</taxon>
        <taxon>Bifidobacterium</taxon>
    </lineage>
</organism>